<evidence type="ECO:0000313" key="4">
    <source>
        <dbReference type="Proteomes" id="UP000550714"/>
    </source>
</evidence>
<feature type="region of interest" description="Disordered" evidence="1">
    <location>
        <begin position="119"/>
        <end position="231"/>
    </location>
</feature>
<feature type="compositionally biased region" description="Low complexity" evidence="1">
    <location>
        <begin position="123"/>
        <end position="145"/>
    </location>
</feature>
<dbReference type="RefSeq" id="WP_183646816.1">
    <property type="nucleotide sequence ID" value="NZ_JACHWU010000001.1"/>
</dbReference>
<organism evidence="3 4">
    <name type="scientific">Prauserella isguenensis</name>
    <dbReference type="NCBI Taxonomy" id="1470180"/>
    <lineage>
        <taxon>Bacteria</taxon>
        <taxon>Bacillati</taxon>
        <taxon>Actinomycetota</taxon>
        <taxon>Actinomycetes</taxon>
        <taxon>Pseudonocardiales</taxon>
        <taxon>Pseudonocardiaceae</taxon>
        <taxon>Prauserella</taxon>
    </lineage>
</organism>
<keyword evidence="4" id="KW-1185">Reference proteome</keyword>
<feature type="transmembrane region" description="Helical" evidence="2">
    <location>
        <begin position="57"/>
        <end position="78"/>
    </location>
</feature>
<dbReference type="Proteomes" id="UP000550714">
    <property type="component" value="Unassembled WGS sequence"/>
</dbReference>
<evidence type="ECO:0000256" key="1">
    <source>
        <dbReference type="SAM" id="MobiDB-lite"/>
    </source>
</evidence>
<reference evidence="3 4" key="1">
    <citation type="submission" date="2020-08" db="EMBL/GenBank/DDBJ databases">
        <title>Genomic Encyclopedia of Type Strains, Phase III (KMG-III): the genomes of soil and plant-associated and newly described type strains.</title>
        <authorList>
            <person name="Whitman W."/>
        </authorList>
    </citation>
    <scope>NUCLEOTIDE SEQUENCE [LARGE SCALE GENOMIC DNA]</scope>
    <source>
        <strain evidence="3 4">CECT 8577</strain>
    </source>
</reference>
<keyword evidence="2" id="KW-1133">Transmembrane helix</keyword>
<sequence>MLVALGAAAATAHGLFEVTVAAHVPAGIAWVYPVITDGLALVAYLATIALAAHARRYAWFVVVLAAGVSGLAQAAYLAGGVHTTSPELRFGIGAWPAVAAAIAAHLLFLIAHADRAEDTGNDASAEAETPEAETTAPAERPAPVTDKADSTAPAVRPSEEATPAGDERPTVQLPAVRPEPSGPASVQSEPVQPVGCTEPVDAAPSEPVQARPVSGPVGARPSGGSQRERAHAAAVQYSDTHGALPTVSRLAETAGVSRGTAGEVLKALRERPTELHLVTTNDVQEAQ</sequence>
<protein>
    <recommendedName>
        <fullName evidence="5">DUF2637 domain-containing protein</fullName>
    </recommendedName>
</protein>
<proteinExistence type="predicted"/>
<keyword evidence="2" id="KW-0472">Membrane</keyword>
<feature type="transmembrane region" description="Helical" evidence="2">
    <location>
        <begin position="30"/>
        <end position="50"/>
    </location>
</feature>
<feature type="transmembrane region" description="Helical" evidence="2">
    <location>
        <begin position="90"/>
        <end position="111"/>
    </location>
</feature>
<name>A0A839RXZ4_9PSEU</name>
<evidence type="ECO:0008006" key="5">
    <source>
        <dbReference type="Google" id="ProtNLM"/>
    </source>
</evidence>
<keyword evidence="2" id="KW-0812">Transmembrane</keyword>
<accession>A0A839RXZ4</accession>
<dbReference type="EMBL" id="JACHWU010000001">
    <property type="protein sequence ID" value="MBB3049407.1"/>
    <property type="molecule type" value="Genomic_DNA"/>
</dbReference>
<evidence type="ECO:0000313" key="3">
    <source>
        <dbReference type="EMBL" id="MBB3049407.1"/>
    </source>
</evidence>
<evidence type="ECO:0000256" key="2">
    <source>
        <dbReference type="SAM" id="Phobius"/>
    </source>
</evidence>
<comment type="caution">
    <text evidence="3">The sequence shown here is derived from an EMBL/GenBank/DDBJ whole genome shotgun (WGS) entry which is preliminary data.</text>
</comment>
<gene>
    <name evidence="3" type="ORF">FHS23_000402</name>
</gene>
<dbReference type="AlphaFoldDB" id="A0A839RXZ4"/>